<dbReference type="EMBL" id="QKYT01000467">
    <property type="protein sequence ID" value="RIA84815.1"/>
    <property type="molecule type" value="Genomic_DNA"/>
</dbReference>
<name>A0A397SL30_9GLOM</name>
<proteinExistence type="predicted"/>
<comment type="caution">
    <text evidence="1">The sequence shown here is derived from an EMBL/GenBank/DDBJ whole genome shotgun (WGS) entry which is preliminary data.</text>
</comment>
<keyword evidence="2" id="KW-1185">Reference proteome</keyword>
<dbReference type="Proteomes" id="UP000265703">
    <property type="component" value="Unassembled WGS sequence"/>
</dbReference>
<dbReference type="OrthoDB" id="2315708at2759"/>
<evidence type="ECO:0000313" key="1">
    <source>
        <dbReference type="EMBL" id="RIA84815.1"/>
    </source>
</evidence>
<dbReference type="AlphaFoldDB" id="A0A397SL30"/>
<sequence>MSHALEKEYPDLKSIAKGSLETCEAYYACLTTNEYGSTYLDPVKCKAKNFDPRKATSEEAERILLTAKMCDKIKEERGYRAAQEELAAALDFYNSLPKPFLSKDKLDPEVARSDNVFVKMNNRQNSRVMFEGETESLNVMHKAAPGSIEKRSKPTHSSVDKAFRLIGHKIKLYDVNVEVIAIKATKDGVFLEVEENVEGELIHYEINYENDIVLL</sequence>
<reference evidence="1 2" key="1">
    <citation type="submission" date="2018-06" db="EMBL/GenBank/DDBJ databases">
        <title>Comparative genomics reveals the genomic features of Rhizophagus irregularis, R. cerebriforme, R. diaphanum and Gigaspora rosea, and their symbiotic lifestyle signature.</title>
        <authorList>
            <person name="Morin E."/>
            <person name="San Clemente H."/>
            <person name="Chen E.C.H."/>
            <person name="De La Providencia I."/>
            <person name="Hainaut M."/>
            <person name="Kuo A."/>
            <person name="Kohler A."/>
            <person name="Murat C."/>
            <person name="Tang N."/>
            <person name="Roy S."/>
            <person name="Loubradou J."/>
            <person name="Henrissat B."/>
            <person name="Grigoriev I.V."/>
            <person name="Corradi N."/>
            <person name="Roux C."/>
            <person name="Martin F.M."/>
        </authorList>
    </citation>
    <scope>NUCLEOTIDE SEQUENCE [LARGE SCALE GENOMIC DNA]</scope>
    <source>
        <strain evidence="1 2">DAOM 227022</strain>
    </source>
</reference>
<evidence type="ECO:0000313" key="2">
    <source>
        <dbReference type="Proteomes" id="UP000265703"/>
    </source>
</evidence>
<gene>
    <name evidence="1" type="ORF">C1645_783338</name>
</gene>
<protein>
    <submittedName>
        <fullName evidence="1">Uncharacterized protein</fullName>
    </submittedName>
</protein>
<organism evidence="1 2">
    <name type="scientific">Glomus cerebriforme</name>
    <dbReference type="NCBI Taxonomy" id="658196"/>
    <lineage>
        <taxon>Eukaryota</taxon>
        <taxon>Fungi</taxon>
        <taxon>Fungi incertae sedis</taxon>
        <taxon>Mucoromycota</taxon>
        <taxon>Glomeromycotina</taxon>
        <taxon>Glomeromycetes</taxon>
        <taxon>Glomerales</taxon>
        <taxon>Glomeraceae</taxon>
        <taxon>Glomus</taxon>
    </lineage>
</organism>
<accession>A0A397SL30</accession>